<reference evidence="5 6" key="1">
    <citation type="submission" date="2018-05" db="EMBL/GenBank/DDBJ databases">
        <title>complete genome sequence of Aquabacterium olei NBRC 110486.</title>
        <authorList>
            <person name="Tang B."/>
            <person name="Chang J."/>
            <person name="Zhang L."/>
            <person name="Yang H."/>
        </authorList>
    </citation>
    <scope>NUCLEOTIDE SEQUENCE [LARGE SCALE GENOMIC DNA]</scope>
    <source>
        <strain evidence="5 6">NBRC 110486</strain>
    </source>
</reference>
<dbReference type="CDD" id="cd04622">
    <property type="entry name" value="CBS_pair_HRP1_like"/>
    <property type="match status" value="1"/>
</dbReference>
<feature type="domain" description="CBS" evidence="4">
    <location>
        <begin position="8"/>
        <end position="67"/>
    </location>
</feature>
<keyword evidence="1 2" id="KW-0129">CBS domain</keyword>
<feature type="domain" description="CBS" evidence="4">
    <location>
        <begin position="73"/>
        <end position="129"/>
    </location>
</feature>
<evidence type="ECO:0000313" key="6">
    <source>
        <dbReference type="Proteomes" id="UP000244892"/>
    </source>
</evidence>
<dbReference type="OrthoDB" id="9794094at2"/>
<dbReference type="KEGG" id="aon:DEH84_09220"/>
<dbReference type="PANTHER" id="PTHR43080:SF2">
    <property type="entry name" value="CBS DOMAIN-CONTAINING PROTEIN"/>
    <property type="match status" value="1"/>
</dbReference>
<evidence type="ECO:0000256" key="3">
    <source>
        <dbReference type="SAM" id="MobiDB-lite"/>
    </source>
</evidence>
<dbReference type="RefSeq" id="WP_109038303.1">
    <property type="nucleotide sequence ID" value="NZ_CP029210.1"/>
</dbReference>
<dbReference type="Pfam" id="PF00571">
    <property type="entry name" value="CBS"/>
    <property type="match status" value="2"/>
</dbReference>
<dbReference type="SMART" id="SM00116">
    <property type="entry name" value="CBS"/>
    <property type="match status" value="2"/>
</dbReference>
<accession>A0A2U8FWK9</accession>
<sequence>MTQVSQAMTRGVRTIAPHDTLVAAAQAMEELDIGALPVCDGDRLVGMLTDRDIVIRAVAQSCAIEDTKVSDVMTEDTVCCFEDQSIDEVQEQMSDSQIRRVPVVDREKHLVGMLSLGDLAVKGGGRIDGTLEAISQPAEPDRSGQSQASGGAGGGSSRQQAGSSDDDVRH</sequence>
<dbReference type="Gene3D" id="3.10.580.10">
    <property type="entry name" value="CBS-domain"/>
    <property type="match status" value="1"/>
</dbReference>
<dbReference type="InterPro" id="IPR000644">
    <property type="entry name" value="CBS_dom"/>
</dbReference>
<feature type="region of interest" description="Disordered" evidence="3">
    <location>
        <begin position="130"/>
        <end position="170"/>
    </location>
</feature>
<name>A0A2U8FWK9_9BURK</name>
<dbReference type="Proteomes" id="UP000244892">
    <property type="component" value="Chromosome"/>
</dbReference>
<dbReference type="EMBL" id="CP029210">
    <property type="protein sequence ID" value="AWI55188.1"/>
    <property type="molecule type" value="Genomic_DNA"/>
</dbReference>
<evidence type="ECO:0000259" key="4">
    <source>
        <dbReference type="PROSITE" id="PS51371"/>
    </source>
</evidence>
<dbReference type="PROSITE" id="PS51371">
    <property type="entry name" value="CBS"/>
    <property type="match status" value="2"/>
</dbReference>
<dbReference type="SUPFAM" id="SSF54631">
    <property type="entry name" value="CBS-domain pair"/>
    <property type="match status" value="1"/>
</dbReference>
<protein>
    <submittedName>
        <fullName evidence="5">CBS domain-containing protein</fullName>
    </submittedName>
</protein>
<dbReference type="InterPro" id="IPR051257">
    <property type="entry name" value="Diverse_CBS-Domain"/>
</dbReference>
<evidence type="ECO:0000313" key="5">
    <source>
        <dbReference type="EMBL" id="AWI55188.1"/>
    </source>
</evidence>
<dbReference type="PANTHER" id="PTHR43080">
    <property type="entry name" value="CBS DOMAIN-CONTAINING PROTEIN CBSX3, MITOCHONDRIAL"/>
    <property type="match status" value="1"/>
</dbReference>
<keyword evidence="6" id="KW-1185">Reference proteome</keyword>
<organism evidence="5 6">
    <name type="scientific">Aquabacterium olei</name>
    <dbReference type="NCBI Taxonomy" id="1296669"/>
    <lineage>
        <taxon>Bacteria</taxon>
        <taxon>Pseudomonadati</taxon>
        <taxon>Pseudomonadota</taxon>
        <taxon>Betaproteobacteria</taxon>
        <taxon>Burkholderiales</taxon>
        <taxon>Aquabacterium</taxon>
    </lineage>
</organism>
<evidence type="ECO:0000256" key="1">
    <source>
        <dbReference type="ARBA" id="ARBA00023122"/>
    </source>
</evidence>
<proteinExistence type="predicted"/>
<dbReference type="InterPro" id="IPR046342">
    <property type="entry name" value="CBS_dom_sf"/>
</dbReference>
<dbReference type="AlphaFoldDB" id="A0A2U8FWK9"/>
<evidence type="ECO:0000256" key="2">
    <source>
        <dbReference type="PROSITE-ProRule" id="PRU00703"/>
    </source>
</evidence>
<gene>
    <name evidence="5" type="ORF">DEH84_09220</name>
</gene>